<name>A0A7X2T1I0_9CLOT</name>
<reference evidence="1 2" key="1">
    <citation type="submission" date="2019-08" db="EMBL/GenBank/DDBJ databases">
        <title>In-depth cultivation of the pig gut microbiome towards novel bacterial diversity and tailored functional studies.</title>
        <authorList>
            <person name="Wylensek D."/>
            <person name="Hitch T.C.A."/>
            <person name="Clavel T."/>
        </authorList>
    </citation>
    <scope>NUCLEOTIDE SEQUENCE [LARGE SCALE GENOMIC DNA]</scope>
    <source>
        <strain evidence="1 2">WCA-383-APC-5B</strain>
    </source>
</reference>
<gene>
    <name evidence="1" type="ORF">FYJ33_07505</name>
</gene>
<proteinExistence type="predicted"/>
<evidence type="ECO:0000313" key="2">
    <source>
        <dbReference type="Proteomes" id="UP000460287"/>
    </source>
</evidence>
<keyword evidence="2" id="KW-1185">Reference proteome</keyword>
<protein>
    <recommendedName>
        <fullName evidence="3">DUF2268 domain-containing protein</fullName>
    </recommendedName>
</protein>
<organism evidence="1 2">
    <name type="scientific">Inconstantimicrobium porci</name>
    <dbReference type="NCBI Taxonomy" id="2652291"/>
    <lineage>
        <taxon>Bacteria</taxon>
        <taxon>Bacillati</taxon>
        <taxon>Bacillota</taxon>
        <taxon>Clostridia</taxon>
        <taxon>Eubacteriales</taxon>
        <taxon>Clostridiaceae</taxon>
        <taxon>Inconstantimicrobium</taxon>
    </lineage>
</organism>
<accession>A0A7X2T1I0</accession>
<dbReference type="RefSeq" id="WP_154531148.1">
    <property type="nucleotide sequence ID" value="NZ_JAXFSD010000168.1"/>
</dbReference>
<dbReference type="EMBL" id="VULX01000008">
    <property type="protein sequence ID" value="MSR91260.1"/>
    <property type="molecule type" value="Genomic_DNA"/>
</dbReference>
<dbReference type="AlphaFoldDB" id="A0A7X2T1I0"/>
<sequence>MIIDSEIVEKYLAGDGIDKYKDKWYYKIDGIGYKMPNYNYENRKKVEKCYYALINELKDFVPCNVSIWDSIFPNWKRIIVNVKVNLIVGFPEPYDAVTEKDPDGITNIIFDMSQWAQYMDNNDIRDIACNLITHELCHVCIENIIPEIMCDTDDYIRKLDSATFNEGFAHLLSYEASDIDDVNWNEDKLKSVSEKSCNVMKKALSTRDKIEQDMYLKNAVCGSNYYDKFACMCGMFYLAKSYEEGGLKQLKEVFDRGYKGFAGRTVNNIAALN</sequence>
<dbReference type="Proteomes" id="UP000460287">
    <property type="component" value="Unassembled WGS sequence"/>
</dbReference>
<evidence type="ECO:0000313" key="1">
    <source>
        <dbReference type="EMBL" id="MSR91260.1"/>
    </source>
</evidence>
<evidence type="ECO:0008006" key="3">
    <source>
        <dbReference type="Google" id="ProtNLM"/>
    </source>
</evidence>
<comment type="caution">
    <text evidence="1">The sequence shown here is derived from an EMBL/GenBank/DDBJ whole genome shotgun (WGS) entry which is preliminary data.</text>
</comment>